<evidence type="ECO:0000313" key="3">
    <source>
        <dbReference type="Proteomes" id="UP001501321"/>
    </source>
</evidence>
<dbReference type="RefSeq" id="WP_345012129.1">
    <property type="nucleotide sequence ID" value="NZ_BAABFC010000012.1"/>
</dbReference>
<feature type="transmembrane region" description="Helical" evidence="1">
    <location>
        <begin position="112"/>
        <end position="130"/>
    </location>
</feature>
<sequence>MIESVATVVAVGDTWVQVECRRKSACGHCHQQASCGVGTVAKAMPGHPQLLELARVAEVSVGQQVRIGIPEKSLLKSALLVYMLPLFCLLLGALAGKWLSDVWHIAEELPEILGALLGGGLGFLLAKLGARQFSEGLYRPVLLGVDIPAQQID</sequence>
<accession>A0ABP8Q8W0</accession>
<dbReference type="PIRSF" id="PIRSF004923">
    <property type="entry name" value="RseC"/>
    <property type="match status" value="1"/>
</dbReference>
<comment type="caution">
    <text evidence="2">The sequence shown here is derived from an EMBL/GenBank/DDBJ whole genome shotgun (WGS) entry which is preliminary data.</text>
</comment>
<protein>
    <submittedName>
        <fullName evidence="2">SoxR reducing system RseC family protein</fullName>
    </submittedName>
</protein>
<evidence type="ECO:0000256" key="1">
    <source>
        <dbReference type="SAM" id="Phobius"/>
    </source>
</evidence>
<reference evidence="3" key="1">
    <citation type="journal article" date="2019" name="Int. J. Syst. Evol. Microbiol.">
        <title>The Global Catalogue of Microorganisms (GCM) 10K type strain sequencing project: providing services to taxonomists for standard genome sequencing and annotation.</title>
        <authorList>
            <consortium name="The Broad Institute Genomics Platform"/>
            <consortium name="The Broad Institute Genome Sequencing Center for Infectious Disease"/>
            <person name="Wu L."/>
            <person name="Ma J."/>
        </authorList>
    </citation>
    <scope>NUCLEOTIDE SEQUENCE [LARGE SCALE GENOMIC DNA]</scope>
    <source>
        <strain evidence="3">JCM 32226</strain>
    </source>
</reference>
<keyword evidence="1" id="KW-0472">Membrane</keyword>
<keyword evidence="1" id="KW-0812">Transmembrane</keyword>
<dbReference type="PANTHER" id="PTHR35867:SF1">
    <property type="entry name" value="PROTEIN RSEC"/>
    <property type="match status" value="1"/>
</dbReference>
<dbReference type="PANTHER" id="PTHR35867">
    <property type="entry name" value="PROTEIN RSEC"/>
    <property type="match status" value="1"/>
</dbReference>
<dbReference type="Proteomes" id="UP001501321">
    <property type="component" value="Unassembled WGS sequence"/>
</dbReference>
<organism evidence="2 3">
    <name type="scientific">Pseudaeromonas paramecii</name>
    <dbReference type="NCBI Taxonomy" id="2138166"/>
    <lineage>
        <taxon>Bacteria</taxon>
        <taxon>Pseudomonadati</taxon>
        <taxon>Pseudomonadota</taxon>
        <taxon>Gammaproteobacteria</taxon>
        <taxon>Aeromonadales</taxon>
        <taxon>Aeromonadaceae</taxon>
        <taxon>Pseudaeromonas</taxon>
    </lineage>
</organism>
<keyword evidence="1" id="KW-1133">Transmembrane helix</keyword>
<dbReference type="InterPro" id="IPR007359">
    <property type="entry name" value="SigmaE_reg_RseC_MucC"/>
</dbReference>
<proteinExistence type="predicted"/>
<name>A0ABP8Q8W0_9GAMM</name>
<gene>
    <name evidence="2" type="ORF">GCM10023095_17540</name>
</gene>
<feature type="transmembrane region" description="Helical" evidence="1">
    <location>
        <begin position="79"/>
        <end position="100"/>
    </location>
</feature>
<evidence type="ECO:0000313" key="2">
    <source>
        <dbReference type="EMBL" id="GAA4498673.1"/>
    </source>
</evidence>
<dbReference type="EMBL" id="BAABFC010000012">
    <property type="protein sequence ID" value="GAA4498673.1"/>
    <property type="molecule type" value="Genomic_DNA"/>
</dbReference>
<dbReference type="Pfam" id="PF04246">
    <property type="entry name" value="RseC_MucC"/>
    <property type="match status" value="1"/>
</dbReference>
<keyword evidence="3" id="KW-1185">Reference proteome</keyword>
<dbReference type="InterPro" id="IPR026268">
    <property type="entry name" value="RseC"/>
</dbReference>